<dbReference type="Proteomes" id="UP001143856">
    <property type="component" value="Unassembled WGS sequence"/>
</dbReference>
<gene>
    <name evidence="1" type="ORF">NUW58_g183</name>
</gene>
<accession>A0ACC1PRA9</accession>
<sequence>MSPNHSLDIEAEHHKVVSRFTRQILDLENLRMEWKATKGANLLSLLHRFWDRKATNERDKIYALLSLANKGSLFAPDYSVSVHKLLTSWVRDWSAIFEESDYRRIALHGAYNVCSGWGIVASETESEYWASVAEQIDLLVRDLKKPDKRPRGISVQLREALVDYINFLIRYETIYQQEIEPEIGPLRAYEIYAGLTFSGERGSYSLRNAPRSTTTNFGSVLAKVVTPNEEMAKLQSKIVGECKTDFLTYQGAIFHSPPLRGGLGTI</sequence>
<evidence type="ECO:0000313" key="1">
    <source>
        <dbReference type="EMBL" id="KAJ2998879.1"/>
    </source>
</evidence>
<organism evidence="1 2">
    <name type="scientific">Xylaria curta</name>
    <dbReference type="NCBI Taxonomy" id="42375"/>
    <lineage>
        <taxon>Eukaryota</taxon>
        <taxon>Fungi</taxon>
        <taxon>Dikarya</taxon>
        <taxon>Ascomycota</taxon>
        <taxon>Pezizomycotina</taxon>
        <taxon>Sordariomycetes</taxon>
        <taxon>Xylariomycetidae</taxon>
        <taxon>Xylariales</taxon>
        <taxon>Xylariaceae</taxon>
        <taxon>Xylaria</taxon>
    </lineage>
</organism>
<reference evidence="1" key="1">
    <citation type="submission" date="2022-10" db="EMBL/GenBank/DDBJ databases">
        <title>Genome Sequence of Xylaria curta.</title>
        <authorList>
            <person name="Buettner E."/>
        </authorList>
    </citation>
    <scope>NUCLEOTIDE SEQUENCE</scope>
    <source>
        <strain evidence="1">Babe10</strain>
    </source>
</reference>
<proteinExistence type="predicted"/>
<evidence type="ECO:0000313" key="2">
    <source>
        <dbReference type="Proteomes" id="UP001143856"/>
    </source>
</evidence>
<comment type="caution">
    <text evidence="1">The sequence shown here is derived from an EMBL/GenBank/DDBJ whole genome shotgun (WGS) entry which is preliminary data.</text>
</comment>
<keyword evidence="2" id="KW-1185">Reference proteome</keyword>
<name>A0ACC1PRA9_9PEZI</name>
<dbReference type="EMBL" id="JAPDGR010000014">
    <property type="protein sequence ID" value="KAJ2998879.1"/>
    <property type="molecule type" value="Genomic_DNA"/>
</dbReference>
<protein>
    <submittedName>
        <fullName evidence="1">Uncharacterized protein</fullName>
    </submittedName>
</protein>